<reference evidence="2" key="2">
    <citation type="submission" date="2022-01" db="EMBL/GenBank/DDBJ databases">
        <authorList>
            <person name="Yamashiro T."/>
            <person name="Shiraishi A."/>
            <person name="Satake H."/>
            <person name="Nakayama K."/>
        </authorList>
    </citation>
    <scope>NUCLEOTIDE SEQUENCE</scope>
</reference>
<proteinExistence type="predicted"/>
<comment type="caution">
    <text evidence="2">The sequence shown here is derived from an EMBL/GenBank/DDBJ whole genome shotgun (WGS) entry which is preliminary data.</text>
</comment>
<dbReference type="GO" id="GO:0003964">
    <property type="term" value="F:RNA-directed DNA polymerase activity"/>
    <property type="evidence" value="ECO:0007669"/>
    <property type="project" value="UniProtKB-KW"/>
</dbReference>
<dbReference type="PANTHER" id="PTHR33710:SF71">
    <property type="entry name" value="ENDONUCLEASE_EXONUCLEASE_PHOSPHATASE DOMAIN-CONTAINING PROTEIN"/>
    <property type="match status" value="1"/>
</dbReference>
<keyword evidence="3" id="KW-1185">Reference proteome</keyword>
<keyword evidence="2" id="KW-0548">Nucleotidyltransferase</keyword>
<accession>A0ABQ4WXN0</accession>
<evidence type="ECO:0000313" key="2">
    <source>
        <dbReference type="EMBL" id="GJS57687.1"/>
    </source>
</evidence>
<dbReference type="InterPro" id="IPR036691">
    <property type="entry name" value="Endo/exonu/phosph_ase_sf"/>
</dbReference>
<feature type="domain" description="DUF4283" evidence="1">
    <location>
        <begin position="135"/>
        <end position="200"/>
    </location>
</feature>
<keyword evidence="2" id="KW-0808">Transferase</keyword>
<reference evidence="2" key="1">
    <citation type="journal article" date="2022" name="Int. J. Mol. Sci.">
        <title>Draft Genome of Tanacetum Coccineum: Genomic Comparison of Closely Related Tanacetum-Family Plants.</title>
        <authorList>
            <person name="Yamashiro T."/>
            <person name="Shiraishi A."/>
            <person name="Nakayama K."/>
            <person name="Satake H."/>
        </authorList>
    </citation>
    <scope>NUCLEOTIDE SEQUENCE</scope>
</reference>
<keyword evidence="2" id="KW-0695">RNA-directed DNA polymerase</keyword>
<organism evidence="2 3">
    <name type="scientific">Tanacetum coccineum</name>
    <dbReference type="NCBI Taxonomy" id="301880"/>
    <lineage>
        <taxon>Eukaryota</taxon>
        <taxon>Viridiplantae</taxon>
        <taxon>Streptophyta</taxon>
        <taxon>Embryophyta</taxon>
        <taxon>Tracheophyta</taxon>
        <taxon>Spermatophyta</taxon>
        <taxon>Magnoliopsida</taxon>
        <taxon>eudicotyledons</taxon>
        <taxon>Gunneridae</taxon>
        <taxon>Pentapetalae</taxon>
        <taxon>asterids</taxon>
        <taxon>campanulids</taxon>
        <taxon>Asterales</taxon>
        <taxon>Asteraceae</taxon>
        <taxon>Asteroideae</taxon>
        <taxon>Anthemideae</taxon>
        <taxon>Anthemidinae</taxon>
        <taxon>Tanacetum</taxon>
    </lineage>
</organism>
<gene>
    <name evidence="2" type="ORF">Tco_0652471</name>
</gene>
<dbReference type="SUPFAM" id="SSF56219">
    <property type="entry name" value="DNase I-like"/>
    <property type="match status" value="1"/>
</dbReference>
<dbReference type="InterPro" id="IPR025558">
    <property type="entry name" value="DUF4283"/>
</dbReference>
<evidence type="ECO:0000313" key="3">
    <source>
        <dbReference type="Proteomes" id="UP001151760"/>
    </source>
</evidence>
<evidence type="ECO:0000259" key="1">
    <source>
        <dbReference type="Pfam" id="PF14111"/>
    </source>
</evidence>
<dbReference type="Pfam" id="PF14111">
    <property type="entry name" value="DUF4283"/>
    <property type="match status" value="1"/>
</dbReference>
<dbReference type="EMBL" id="BQNB010009025">
    <property type="protein sequence ID" value="GJS57687.1"/>
    <property type="molecule type" value="Genomic_DNA"/>
</dbReference>
<dbReference type="Gene3D" id="3.60.10.10">
    <property type="entry name" value="Endonuclease/exonuclease/phosphatase"/>
    <property type="match status" value="1"/>
</dbReference>
<sequence>MATKNRSSRRQKRVPLKFFYHVMKYVSKKSNDVEVLEDTEQVRSTVNEIVNKIGEENKGVFGNEVNEHDCKKLCKVNDECTNEDSSSGIDRENGFDNGGVADVCDRNLECIPIVVDKDGIEVVVFDEVMVVEGSKKWDLTMCGFFVGLKMSFNELRYNLKRMWRKYGFKDVVDYNNAVYFIKFHHEEETEQIVNNGPWMIPMWVKLCNVPLEAWTVKGISALASRLGKPLVMDSVTAQIKYNEEKNTSKVPTEPEVKDVGGEKGFDSGKNKWSVHKDIVDAMKKYANKFSVFGMYDINEQNELTELKHMEIVDAFLNKKKCELRVDKGYRSTKGNGMESMNEEVDVFEEVNVCAILETHIKSKRVTSVCDTIFGRWNWITNMKFYNKGCRIMVGWDENEIRLNVVHMARQSILVQLETVNESVKTFGTFIYAANDGMERKDLWKDLRIYKRIMGNGPWFLKGDMNVTLDPKEHSMSGSYTTCDMKEFMDCVNDVEVEDINSSGLFFTCTKNLHKVKSGAQTGILKKLDRIMGSEDFISRFCNVYALFLPYVISDHCPTVLIIPKSVFPKKKPFKFANFIAEKYEFLHIVTRLWGKVDEGCNMFKIVKNLKGLKKELKQLAWKDGKIFENEESKCLKKYDKAMRAEELILYQKAKVKWFSVRDRNNAYFHKAIKSTIQSNKIDAINDEDGNRYEGVEVVDQFVKHFKKFLGESRLVDPIHDTDSLHIHDNIMLTQELLKGYYRNMGPKRVALKVDIQKAYDIADWSFLEHILKGFVSILKDVIKEFRRVVGLLPNYNKSTIIFGGLTQEEQKDILDIAPFKVEKLLIKYLGVPITSKRLELSYGINMTGDKAALKSGLGECLRLSLAASVYLIWQERNRRIFKDEKRNVDELFSIFKDTIRLRLMSLKVKDSCAVRTVQKERDV</sequence>
<dbReference type="Proteomes" id="UP001151760">
    <property type="component" value="Unassembled WGS sequence"/>
</dbReference>
<protein>
    <submittedName>
        <fullName evidence="2">RNA-directed DNA polymerase, eukaryota, reverse transcriptase zinc-binding domain protein</fullName>
    </submittedName>
</protein>
<dbReference type="PANTHER" id="PTHR33710">
    <property type="entry name" value="BNAC02G09200D PROTEIN"/>
    <property type="match status" value="1"/>
</dbReference>
<name>A0ABQ4WXN0_9ASTR</name>